<dbReference type="AlphaFoldDB" id="A0A1J5HNT9"/>
<accession>A0A1J5HNT9</accession>
<dbReference type="Proteomes" id="UP000183758">
    <property type="component" value="Unassembled WGS sequence"/>
</dbReference>
<name>A0A1J5HNT9_9BACT</name>
<sequence length="61" mass="7131">MEFKKVNPEEYGELLYQMDIEAFNRDFDFPSTSVKLTLGFLKGCEVYLVYEKNILVGLFTP</sequence>
<gene>
    <name evidence="1" type="ORF">AUK04_00720</name>
</gene>
<comment type="caution">
    <text evidence="1">The sequence shown here is derived from an EMBL/GenBank/DDBJ whole genome shotgun (WGS) entry which is preliminary data.</text>
</comment>
<evidence type="ECO:0000313" key="2">
    <source>
        <dbReference type="Proteomes" id="UP000183758"/>
    </source>
</evidence>
<dbReference type="EMBL" id="MNZM01000016">
    <property type="protein sequence ID" value="OIP86396.1"/>
    <property type="molecule type" value="Genomic_DNA"/>
</dbReference>
<evidence type="ECO:0000313" key="1">
    <source>
        <dbReference type="EMBL" id="OIP86396.1"/>
    </source>
</evidence>
<proteinExistence type="predicted"/>
<organism evidence="1 2">
    <name type="scientific">Candidatus Roizmanbacteria bacterium CG2_30_33_16</name>
    <dbReference type="NCBI Taxonomy" id="1805340"/>
    <lineage>
        <taxon>Bacteria</taxon>
        <taxon>Candidatus Roizmaniibacteriota</taxon>
    </lineage>
</organism>
<reference evidence="1 2" key="1">
    <citation type="journal article" date="2016" name="Environ. Microbiol.">
        <title>Genomic resolution of a cold subsurface aquifer community provides metabolic insights for novel microbes adapted to high CO concentrations.</title>
        <authorList>
            <person name="Probst A.J."/>
            <person name="Castelle C.J."/>
            <person name="Singh A."/>
            <person name="Brown C.T."/>
            <person name="Anantharaman K."/>
            <person name="Sharon I."/>
            <person name="Hug L.A."/>
            <person name="Burstein D."/>
            <person name="Emerson J.B."/>
            <person name="Thomas B.C."/>
            <person name="Banfield J.F."/>
        </authorList>
    </citation>
    <scope>NUCLEOTIDE SEQUENCE [LARGE SCALE GENOMIC DNA]</scope>
    <source>
        <strain evidence="1">CG2_30_33_16</strain>
    </source>
</reference>
<protein>
    <submittedName>
        <fullName evidence="1">Uncharacterized protein</fullName>
    </submittedName>
</protein>